<evidence type="ECO:0000256" key="7">
    <source>
        <dbReference type="HAMAP-Rule" id="MF_00017"/>
    </source>
</evidence>
<evidence type="ECO:0000256" key="6">
    <source>
        <dbReference type="ARBA" id="ARBA00023204"/>
    </source>
</evidence>
<dbReference type="SMART" id="SM00278">
    <property type="entry name" value="HhH1"/>
    <property type="match status" value="1"/>
</dbReference>
<accession>C7M1M5</accession>
<evidence type="ECO:0000256" key="3">
    <source>
        <dbReference type="ARBA" id="ARBA00022771"/>
    </source>
</evidence>
<evidence type="ECO:0000259" key="8">
    <source>
        <dbReference type="PROSITE" id="PS50880"/>
    </source>
</evidence>
<keyword evidence="2 7" id="KW-0227">DNA damage</keyword>
<dbReference type="SMART" id="SM00493">
    <property type="entry name" value="TOPRIM"/>
    <property type="match status" value="1"/>
</dbReference>
<dbReference type="InterPro" id="IPR006171">
    <property type="entry name" value="TOPRIM_dom"/>
</dbReference>
<dbReference type="GO" id="GO:0006310">
    <property type="term" value="P:DNA recombination"/>
    <property type="evidence" value="ECO:0007669"/>
    <property type="project" value="UniProtKB-UniRule"/>
</dbReference>
<feature type="domain" description="Toprim" evidence="8">
    <location>
        <begin position="81"/>
        <end position="175"/>
    </location>
</feature>
<gene>
    <name evidence="7" type="primary">recR</name>
    <name evidence="9" type="ordered locus">Afer_0103</name>
</gene>
<evidence type="ECO:0000256" key="5">
    <source>
        <dbReference type="ARBA" id="ARBA00023172"/>
    </source>
</evidence>
<keyword evidence="1 7" id="KW-0479">Metal-binding</keyword>
<dbReference type="AlphaFoldDB" id="C7M1M5"/>
<evidence type="ECO:0000256" key="1">
    <source>
        <dbReference type="ARBA" id="ARBA00022723"/>
    </source>
</evidence>
<keyword evidence="10" id="KW-1185">Reference proteome</keyword>
<dbReference type="Pfam" id="PF02132">
    <property type="entry name" value="RecR_ZnF"/>
    <property type="match status" value="1"/>
</dbReference>
<keyword evidence="6 7" id="KW-0234">DNA repair</keyword>
<dbReference type="SUPFAM" id="SSF111304">
    <property type="entry name" value="Recombination protein RecR"/>
    <property type="match status" value="1"/>
</dbReference>
<keyword evidence="3 7" id="KW-0863">Zinc-finger</keyword>
<dbReference type="eggNOG" id="COG0353">
    <property type="taxonomic scope" value="Bacteria"/>
</dbReference>
<comment type="function">
    <text evidence="7">May play a role in DNA repair. It seems to be involved in an RecBC-independent recombinational process of DNA repair. It may act with RecF and RecO.</text>
</comment>
<dbReference type="KEGG" id="afo:Afer_0103"/>
<dbReference type="InterPro" id="IPR034137">
    <property type="entry name" value="TOPRIM_RecR"/>
</dbReference>
<evidence type="ECO:0000313" key="9">
    <source>
        <dbReference type="EMBL" id="ACU53074.1"/>
    </source>
</evidence>
<sequence>MNSLPPTLDALIEELGRLPGIGPKSAQRIALALIVRGPAAAHRLADVLVTATERLGRCDRCGALAEGARCPICDDPARDPRIVLVVEGDRDVWAFERARRFRGTYHVLGGVISPMDGVGPDDLAIGRLIARVEAEPIEEVVVATSPTVEGETTATYLARVLAGRVGVSRLATGVPVGGELEYVDELTLARALEGRRPFDDAGPRR</sequence>
<dbReference type="InterPro" id="IPR000093">
    <property type="entry name" value="DNA_Rcmb_RecR"/>
</dbReference>
<dbReference type="GO" id="GO:0008270">
    <property type="term" value="F:zinc ion binding"/>
    <property type="evidence" value="ECO:0007669"/>
    <property type="project" value="UniProtKB-KW"/>
</dbReference>
<dbReference type="InterPro" id="IPR015967">
    <property type="entry name" value="Rcmb_RecR_Znf"/>
</dbReference>
<proteinExistence type="inferred from homology"/>
<dbReference type="HAMAP" id="MF_00017">
    <property type="entry name" value="RecR"/>
    <property type="match status" value="1"/>
</dbReference>
<dbReference type="InterPro" id="IPR023627">
    <property type="entry name" value="Rcmb_RecR"/>
</dbReference>
<dbReference type="EMBL" id="CP001631">
    <property type="protein sequence ID" value="ACU53074.1"/>
    <property type="molecule type" value="Genomic_DNA"/>
</dbReference>
<dbReference type="Proteomes" id="UP000000771">
    <property type="component" value="Chromosome"/>
</dbReference>
<dbReference type="PROSITE" id="PS50880">
    <property type="entry name" value="TOPRIM"/>
    <property type="match status" value="1"/>
</dbReference>
<dbReference type="OrthoDB" id="9802672at2"/>
<feature type="zinc finger region" description="C4-type" evidence="7">
    <location>
        <begin position="58"/>
        <end position="73"/>
    </location>
</feature>
<dbReference type="RefSeq" id="WP_012784193.1">
    <property type="nucleotide sequence ID" value="NC_013124.1"/>
</dbReference>
<dbReference type="GO" id="GO:0006281">
    <property type="term" value="P:DNA repair"/>
    <property type="evidence" value="ECO:0007669"/>
    <property type="project" value="UniProtKB-UniRule"/>
</dbReference>
<dbReference type="CDD" id="cd01025">
    <property type="entry name" value="TOPRIM_recR"/>
    <property type="match status" value="1"/>
</dbReference>
<dbReference type="Gene3D" id="1.10.8.420">
    <property type="entry name" value="RecR Domain 1"/>
    <property type="match status" value="1"/>
</dbReference>
<dbReference type="PANTHER" id="PTHR30446:SF0">
    <property type="entry name" value="RECOMBINATION PROTEIN RECR"/>
    <property type="match status" value="1"/>
</dbReference>
<comment type="similarity">
    <text evidence="7">Belongs to the RecR family.</text>
</comment>
<dbReference type="PROSITE" id="PS01300">
    <property type="entry name" value="RECR"/>
    <property type="match status" value="1"/>
</dbReference>
<dbReference type="Pfam" id="PF21176">
    <property type="entry name" value="RecR_HhH"/>
    <property type="match status" value="1"/>
</dbReference>
<reference evidence="9 10" key="1">
    <citation type="journal article" date="2009" name="Stand. Genomic Sci.">
        <title>Complete genome sequence of Acidimicrobium ferrooxidans type strain (ICP).</title>
        <authorList>
            <person name="Clum A."/>
            <person name="Nolan M."/>
            <person name="Lang E."/>
            <person name="Glavina Del Rio T."/>
            <person name="Tice H."/>
            <person name="Copeland A."/>
            <person name="Cheng J.F."/>
            <person name="Lucas S."/>
            <person name="Chen F."/>
            <person name="Bruce D."/>
            <person name="Goodwin L."/>
            <person name="Pitluck S."/>
            <person name="Ivanova N."/>
            <person name="Mavrommatis K."/>
            <person name="Mikhailova N."/>
            <person name="Pati A."/>
            <person name="Chen A."/>
            <person name="Palaniappan K."/>
            <person name="Goker M."/>
            <person name="Spring S."/>
            <person name="Land M."/>
            <person name="Hauser L."/>
            <person name="Chang Y.J."/>
            <person name="Jeffries C.C."/>
            <person name="Chain P."/>
            <person name="Bristow J."/>
            <person name="Eisen J.A."/>
            <person name="Markowitz V."/>
            <person name="Hugenholtz P."/>
            <person name="Kyrpides N.C."/>
            <person name="Klenk H.P."/>
            <person name="Lapidus A."/>
        </authorList>
    </citation>
    <scope>NUCLEOTIDE SEQUENCE [LARGE SCALE GENOMIC DNA]</scope>
    <source>
        <strain evidence="10">DSM 10331 / JCM 15462 / NBRC 103882 / ICP</strain>
    </source>
</reference>
<organism evidence="9 10">
    <name type="scientific">Acidimicrobium ferrooxidans (strain DSM 10331 / JCM 15462 / NBRC 103882 / ICP)</name>
    <dbReference type="NCBI Taxonomy" id="525909"/>
    <lineage>
        <taxon>Bacteria</taxon>
        <taxon>Bacillati</taxon>
        <taxon>Actinomycetota</taxon>
        <taxon>Acidimicrobiia</taxon>
        <taxon>Acidimicrobiales</taxon>
        <taxon>Acidimicrobiaceae</taxon>
        <taxon>Acidimicrobium</taxon>
    </lineage>
</organism>
<dbReference type="GO" id="GO:0003677">
    <property type="term" value="F:DNA binding"/>
    <property type="evidence" value="ECO:0007669"/>
    <property type="project" value="UniProtKB-UniRule"/>
</dbReference>
<dbReference type="Pfam" id="PF21175">
    <property type="entry name" value="RecR_C"/>
    <property type="match status" value="1"/>
</dbReference>
<evidence type="ECO:0000256" key="4">
    <source>
        <dbReference type="ARBA" id="ARBA00022833"/>
    </source>
</evidence>
<dbReference type="Gene3D" id="3.40.1360.10">
    <property type="match status" value="1"/>
</dbReference>
<dbReference type="PANTHER" id="PTHR30446">
    <property type="entry name" value="RECOMBINATION PROTEIN RECR"/>
    <property type="match status" value="1"/>
</dbReference>
<dbReference type="InterPro" id="IPR003583">
    <property type="entry name" value="Hlx-hairpin-Hlx_DNA-bd_motif"/>
</dbReference>
<dbReference type="HOGENOM" id="CLU_060739_1_0_11"/>
<dbReference type="Pfam" id="PF13662">
    <property type="entry name" value="Toprim_4"/>
    <property type="match status" value="1"/>
</dbReference>
<evidence type="ECO:0000256" key="2">
    <source>
        <dbReference type="ARBA" id="ARBA00022763"/>
    </source>
</evidence>
<name>C7M1M5_ACIFD</name>
<dbReference type="STRING" id="525909.Afer_0103"/>
<dbReference type="Gene3D" id="6.10.250.240">
    <property type="match status" value="1"/>
</dbReference>
<protein>
    <recommendedName>
        <fullName evidence="7">Recombination protein RecR</fullName>
    </recommendedName>
</protein>
<keyword evidence="5 7" id="KW-0233">DNA recombination</keyword>
<keyword evidence="4 7" id="KW-0862">Zinc</keyword>
<dbReference type="NCBIfam" id="TIGR00615">
    <property type="entry name" value="recR"/>
    <property type="match status" value="1"/>
</dbReference>
<evidence type="ECO:0000313" key="10">
    <source>
        <dbReference type="Proteomes" id="UP000000771"/>
    </source>
</evidence>